<dbReference type="InterPro" id="IPR023214">
    <property type="entry name" value="HAD_sf"/>
</dbReference>
<dbReference type="PANTHER" id="PTHR10000:SF8">
    <property type="entry name" value="HAD SUPERFAMILY HYDROLASE-LIKE, TYPE 3"/>
    <property type="match status" value="1"/>
</dbReference>
<dbReference type="NCBIfam" id="TIGR01484">
    <property type="entry name" value="HAD-SF-IIB"/>
    <property type="match status" value="1"/>
</dbReference>
<dbReference type="NCBIfam" id="TIGR00099">
    <property type="entry name" value="Cof-subfamily"/>
    <property type="match status" value="1"/>
</dbReference>
<organism evidence="1 2">
    <name type="scientific">Streptococcus downei MFe28</name>
    <dbReference type="NCBI Taxonomy" id="764290"/>
    <lineage>
        <taxon>Bacteria</taxon>
        <taxon>Bacillati</taxon>
        <taxon>Bacillota</taxon>
        <taxon>Bacilli</taxon>
        <taxon>Lactobacillales</taxon>
        <taxon>Streptococcaceae</taxon>
        <taxon>Streptococcus</taxon>
    </lineage>
</organism>
<protein>
    <submittedName>
        <fullName evidence="1">Hydrolase</fullName>
    </submittedName>
</protein>
<dbReference type="SFLD" id="SFLDS00003">
    <property type="entry name" value="Haloacid_Dehalogenase"/>
    <property type="match status" value="1"/>
</dbReference>
<dbReference type="Proteomes" id="UP000254082">
    <property type="component" value="Unassembled WGS sequence"/>
</dbReference>
<dbReference type="SUPFAM" id="SSF56784">
    <property type="entry name" value="HAD-like"/>
    <property type="match status" value="1"/>
</dbReference>
<name>A0A380JAZ5_STRDO</name>
<dbReference type="AlphaFoldDB" id="A0A380JAZ5"/>
<keyword evidence="2" id="KW-1185">Reference proteome</keyword>
<dbReference type="GO" id="GO:0016791">
    <property type="term" value="F:phosphatase activity"/>
    <property type="evidence" value="ECO:0007669"/>
    <property type="project" value="TreeGrafter"/>
</dbReference>
<keyword evidence="1" id="KW-0378">Hydrolase</keyword>
<dbReference type="PANTHER" id="PTHR10000">
    <property type="entry name" value="PHOSPHOSERINE PHOSPHATASE"/>
    <property type="match status" value="1"/>
</dbReference>
<dbReference type="InterPro" id="IPR036412">
    <property type="entry name" value="HAD-like_sf"/>
</dbReference>
<reference evidence="1 2" key="1">
    <citation type="submission" date="2018-06" db="EMBL/GenBank/DDBJ databases">
        <authorList>
            <consortium name="Pathogen Informatics"/>
            <person name="Doyle S."/>
        </authorList>
    </citation>
    <scope>NUCLEOTIDE SEQUENCE [LARGE SCALE GENOMIC DNA]</scope>
    <source>
        <strain evidence="2">NCTC 11391</strain>
    </source>
</reference>
<dbReference type="CDD" id="cd07516">
    <property type="entry name" value="HAD_Pase"/>
    <property type="match status" value="1"/>
</dbReference>
<dbReference type="PROSITE" id="PS01229">
    <property type="entry name" value="COF_2"/>
    <property type="match status" value="1"/>
</dbReference>
<gene>
    <name evidence="1" type="primary">yidA_2</name>
    <name evidence="1" type="ORF">NCTC11391_00156</name>
</gene>
<dbReference type="EMBL" id="UHFA01000002">
    <property type="protein sequence ID" value="SUN35181.1"/>
    <property type="molecule type" value="Genomic_DNA"/>
</dbReference>
<dbReference type="Gene3D" id="3.30.1240.10">
    <property type="match status" value="1"/>
</dbReference>
<sequence>MQIIFSDIDGTLLNQNHQVTPATAQAIKACVGKGLYFVPVSARMPEAIRPIIDSIGIPSPLIAYNGALIQAQDGTIVDSKVMVMPEVLSVCRLVEELGQDLAWNIYSYKDWYSSQQAHDLVHNEEVVVGLESQMVDLQDLADLKEAHKVLVMCPPAKSDAILEKLKQSYPDLSIAKSLPHLIEVMATGIDKGQAVKTLVDYYRVPIAETLAFGDNYNDLEMLETVGQGILMGNAPQALQERIGRVTLDNNHDGIAKVLEEEILQA</sequence>
<dbReference type="OrthoDB" id="9790031at2"/>
<dbReference type="InterPro" id="IPR006379">
    <property type="entry name" value="HAD-SF_hydro_IIB"/>
</dbReference>
<dbReference type="GO" id="GO:0005829">
    <property type="term" value="C:cytosol"/>
    <property type="evidence" value="ECO:0007669"/>
    <property type="project" value="TreeGrafter"/>
</dbReference>
<dbReference type="Gene3D" id="3.40.50.1000">
    <property type="entry name" value="HAD superfamily/HAD-like"/>
    <property type="match status" value="1"/>
</dbReference>
<accession>A0A380JAZ5</accession>
<dbReference type="Pfam" id="PF08282">
    <property type="entry name" value="Hydrolase_3"/>
    <property type="match status" value="1"/>
</dbReference>
<dbReference type="PROSITE" id="PS01228">
    <property type="entry name" value="COF_1"/>
    <property type="match status" value="1"/>
</dbReference>
<dbReference type="RefSeq" id="WP_002998609.1">
    <property type="nucleotide sequence ID" value="NZ_UHFA01000002.1"/>
</dbReference>
<dbReference type="SFLD" id="SFLDG01140">
    <property type="entry name" value="C2.B:_Phosphomannomutase_and_P"/>
    <property type="match status" value="1"/>
</dbReference>
<proteinExistence type="predicted"/>
<dbReference type="GO" id="GO:0000287">
    <property type="term" value="F:magnesium ion binding"/>
    <property type="evidence" value="ECO:0007669"/>
    <property type="project" value="TreeGrafter"/>
</dbReference>
<evidence type="ECO:0000313" key="2">
    <source>
        <dbReference type="Proteomes" id="UP000254082"/>
    </source>
</evidence>
<evidence type="ECO:0000313" key="1">
    <source>
        <dbReference type="EMBL" id="SUN35181.1"/>
    </source>
</evidence>
<dbReference type="InterPro" id="IPR000150">
    <property type="entry name" value="Cof"/>
</dbReference>